<organism evidence="4 5">
    <name type="scientific">Fibrisoma montanum</name>
    <dbReference type="NCBI Taxonomy" id="2305895"/>
    <lineage>
        <taxon>Bacteria</taxon>
        <taxon>Pseudomonadati</taxon>
        <taxon>Bacteroidota</taxon>
        <taxon>Cytophagia</taxon>
        <taxon>Cytophagales</taxon>
        <taxon>Spirosomataceae</taxon>
        <taxon>Fibrisoma</taxon>
    </lineage>
</organism>
<dbReference type="Gene3D" id="3.40.50.12170">
    <property type="entry name" value="Uncharacterised protein PF07075, DUF1343"/>
    <property type="match status" value="1"/>
</dbReference>
<evidence type="ECO:0000313" key="4">
    <source>
        <dbReference type="EMBL" id="RIV21311.1"/>
    </source>
</evidence>
<dbReference type="InterPro" id="IPR048502">
    <property type="entry name" value="NamZ_N"/>
</dbReference>
<dbReference type="Pfam" id="PF20732">
    <property type="entry name" value="NamZ_C"/>
    <property type="match status" value="1"/>
</dbReference>
<dbReference type="AlphaFoldDB" id="A0A418M652"/>
<protein>
    <submittedName>
        <fullName evidence="4">DUF1343 domain-containing protein</fullName>
    </submittedName>
</protein>
<dbReference type="EMBL" id="QXED01000005">
    <property type="protein sequence ID" value="RIV21311.1"/>
    <property type="molecule type" value="Genomic_DNA"/>
</dbReference>
<keyword evidence="5" id="KW-1185">Reference proteome</keyword>
<feature type="signal peptide" evidence="1">
    <location>
        <begin position="1"/>
        <end position="17"/>
    </location>
</feature>
<dbReference type="Proteomes" id="UP000283523">
    <property type="component" value="Unassembled WGS sequence"/>
</dbReference>
<dbReference type="OrthoDB" id="9801061at2"/>
<evidence type="ECO:0000256" key="1">
    <source>
        <dbReference type="SAM" id="SignalP"/>
    </source>
</evidence>
<dbReference type="Gene3D" id="3.90.1150.140">
    <property type="match status" value="1"/>
</dbReference>
<feature type="domain" description="Peptidoglycan beta-N-acetylmuramidase NamZ C-terminal" evidence="3">
    <location>
        <begin position="263"/>
        <end position="413"/>
    </location>
</feature>
<sequence length="414" mass="45805">MKSFSIVWLPLVLGLCATPFIDPTPVTQPNAPVGTGPSKPNLITGADQVSAYLPYLKGKRIGMVVNPTSIIGSKPSVDSLQSLGVNIVMVFGPEHGFRGNASNGARVADEVDAKTGIPIISLYGKNRKPSKEQLDKIDLLIFDIQDVGARFYTYINTLNDIMEACVEANKELLILDRPNPNGFIVDGPILEDHLHSGIGKHRIPITHGMTIGEFAQMINGEGWSLPKNSCKLKIIKVANYTHDTPYVLPVAPSPNLNTQQSILLYPSVCLFEGTIISQGRGTYIPFTVLGAPALKGTYSFSFRPVSIKGMKEAPLHQDTDCYGLDLRKYDTNALRKTRQLNLQWLMELYKAYPDKARFFDISQSKEIGNFDKLAGTENLKKQIIAGASEKEIRQSWEPGLSDYKTMRKKYLLYP</sequence>
<evidence type="ECO:0000259" key="3">
    <source>
        <dbReference type="Pfam" id="PF20732"/>
    </source>
</evidence>
<name>A0A418M652_9BACT</name>
<evidence type="ECO:0000259" key="2">
    <source>
        <dbReference type="Pfam" id="PF07075"/>
    </source>
</evidence>
<proteinExistence type="predicted"/>
<gene>
    <name evidence="4" type="ORF">DYU11_18055</name>
</gene>
<dbReference type="GO" id="GO:0033922">
    <property type="term" value="F:peptidoglycan beta-N-acetylmuramidase activity"/>
    <property type="evidence" value="ECO:0007669"/>
    <property type="project" value="InterPro"/>
</dbReference>
<keyword evidence="1" id="KW-0732">Signal</keyword>
<dbReference type="Pfam" id="PF07075">
    <property type="entry name" value="NamZ_N"/>
    <property type="match status" value="1"/>
</dbReference>
<comment type="caution">
    <text evidence="4">The sequence shown here is derived from an EMBL/GenBank/DDBJ whole genome shotgun (WGS) entry which is preliminary data.</text>
</comment>
<accession>A0A418M652</accession>
<dbReference type="PANTHER" id="PTHR42915">
    <property type="entry name" value="HYPOTHETICAL 460 KDA PROTEIN IN FEUA-SIGW INTERGENIC REGION [PRECURSOR]"/>
    <property type="match status" value="1"/>
</dbReference>
<dbReference type="PIRSF" id="PIRSF016719">
    <property type="entry name" value="UCP016719"/>
    <property type="match status" value="1"/>
</dbReference>
<dbReference type="RefSeq" id="WP_119669105.1">
    <property type="nucleotide sequence ID" value="NZ_QXED01000005.1"/>
</dbReference>
<reference evidence="4 5" key="1">
    <citation type="submission" date="2018-08" db="EMBL/GenBank/DDBJ databases">
        <title>Fibrisoma montanum sp. nov., isolated from Danxia mountain soil.</title>
        <authorList>
            <person name="Huang Y."/>
        </authorList>
    </citation>
    <scope>NUCLEOTIDE SEQUENCE [LARGE SCALE GENOMIC DNA]</scope>
    <source>
        <strain evidence="4 5">HYT19</strain>
    </source>
</reference>
<dbReference type="InterPro" id="IPR048503">
    <property type="entry name" value="NamZ_C"/>
</dbReference>
<dbReference type="PANTHER" id="PTHR42915:SF1">
    <property type="entry name" value="PEPTIDOGLYCAN BETA-N-ACETYLMURAMIDASE NAMZ"/>
    <property type="match status" value="1"/>
</dbReference>
<feature type="domain" description="Peptidoglycan beta-N-acetylmuramidase NamZ N-terminal" evidence="2">
    <location>
        <begin position="61"/>
        <end position="259"/>
    </location>
</feature>
<dbReference type="InterPro" id="IPR008302">
    <property type="entry name" value="NamZ"/>
</dbReference>
<evidence type="ECO:0000313" key="5">
    <source>
        <dbReference type="Proteomes" id="UP000283523"/>
    </source>
</evidence>
<feature type="chain" id="PRO_5019013961" evidence="1">
    <location>
        <begin position="18"/>
        <end position="414"/>
    </location>
</feature>